<reference evidence="4" key="2">
    <citation type="submission" date="2020-09" db="EMBL/GenBank/DDBJ databases">
        <authorList>
            <person name="Sun Q."/>
            <person name="Zhou Y."/>
        </authorList>
    </citation>
    <scope>NUCLEOTIDE SEQUENCE</scope>
    <source>
        <strain evidence="4">CGMCC 4.7299</strain>
    </source>
</reference>
<dbReference type="SUPFAM" id="SSF52129">
    <property type="entry name" value="Caspase-like"/>
    <property type="match status" value="1"/>
</dbReference>
<comment type="caution">
    <text evidence="4">The sequence shown here is derived from an EMBL/GenBank/DDBJ whole genome shotgun (WGS) entry which is preliminary data.</text>
</comment>
<keyword evidence="2" id="KW-0677">Repeat</keyword>
<feature type="repeat" description="WD" evidence="3">
    <location>
        <begin position="1762"/>
        <end position="1793"/>
    </location>
</feature>
<dbReference type="SUPFAM" id="SSF50978">
    <property type="entry name" value="WD40 repeat-like"/>
    <property type="match status" value="2"/>
</dbReference>
<dbReference type="InterPro" id="IPR011047">
    <property type="entry name" value="Quinoprotein_ADH-like_sf"/>
</dbReference>
<keyword evidence="5" id="KW-1185">Reference proteome</keyword>
<dbReference type="Proteomes" id="UP000656042">
    <property type="component" value="Unassembled WGS sequence"/>
</dbReference>
<dbReference type="SMART" id="SM00320">
    <property type="entry name" value="WD40"/>
    <property type="match status" value="14"/>
</dbReference>
<dbReference type="EMBL" id="BMMX01000052">
    <property type="protein sequence ID" value="GGL16608.1"/>
    <property type="molecule type" value="Genomic_DNA"/>
</dbReference>
<keyword evidence="1 3" id="KW-0853">WD repeat</keyword>
<evidence type="ECO:0000256" key="1">
    <source>
        <dbReference type="ARBA" id="ARBA00022574"/>
    </source>
</evidence>
<dbReference type="InterPro" id="IPR019775">
    <property type="entry name" value="WD40_repeat_CS"/>
</dbReference>
<dbReference type="PANTHER" id="PTHR19848:SF8">
    <property type="entry name" value="F-BOX AND WD REPEAT DOMAIN CONTAINING 7"/>
    <property type="match status" value="1"/>
</dbReference>
<protein>
    <recommendedName>
        <fullName evidence="6">WD40 repeat</fullName>
    </recommendedName>
</protein>
<dbReference type="Pfam" id="PF00400">
    <property type="entry name" value="WD40"/>
    <property type="match status" value="4"/>
</dbReference>
<dbReference type="InterPro" id="IPR001680">
    <property type="entry name" value="WD40_rpt"/>
</dbReference>
<gene>
    <name evidence="4" type="ORF">GCM10012284_58990</name>
</gene>
<dbReference type="Gene3D" id="2.130.10.10">
    <property type="entry name" value="YVTN repeat-like/Quinoprotein amine dehydrogenase"/>
    <property type="match status" value="5"/>
</dbReference>
<dbReference type="SUPFAM" id="SSF117289">
    <property type="entry name" value="Nucleoporin domain"/>
    <property type="match status" value="1"/>
</dbReference>
<dbReference type="PANTHER" id="PTHR19848">
    <property type="entry name" value="WD40 REPEAT PROTEIN"/>
    <property type="match status" value="1"/>
</dbReference>
<dbReference type="RefSeq" id="WP_189082608.1">
    <property type="nucleotide sequence ID" value="NZ_BMMX01000052.1"/>
</dbReference>
<dbReference type="InterPro" id="IPR029030">
    <property type="entry name" value="Caspase-like_dom_sf"/>
</dbReference>
<evidence type="ECO:0000313" key="5">
    <source>
        <dbReference type="Proteomes" id="UP000656042"/>
    </source>
</evidence>
<dbReference type="InterPro" id="IPR015943">
    <property type="entry name" value="WD40/YVTN_repeat-like_dom_sf"/>
</dbReference>
<dbReference type="InterPro" id="IPR036322">
    <property type="entry name" value="WD40_repeat_dom_sf"/>
</dbReference>
<reference evidence="4" key="1">
    <citation type="journal article" date="2014" name="Int. J. Syst. Evol. Microbiol.">
        <title>Complete genome sequence of Corynebacterium casei LMG S-19264T (=DSM 44701T), isolated from a smear-ripened cheese.</title>
        <authorList>
            <consortium name="US DOE Joint Genome Institute (JGI-PGF)"/>
            <person name="Walter F."/>
            <person name="Albersmeier A."/>
            <person name="Kalinowski J."/>
            <person name="Ruckert C."/>
        </authorList>
    </citation>
    <scope>NUCLEOTIDE SEQUENCE</scope>
    <source>
        <strain evidence="4">CGMCC 4.7299</strain>
    </source>
</reference>
<accession>A0A8J3C7B8</accession>
<evidence type="ECO:0000313" key="4">
    <source>
        <dbReference type="EMBL" id="GGL16608.1"/>
    </source>
</evidence>
<evidence type="ECO:0008006" key="6">
    <source>
        <dbReference type="Google" id="ProtNLM"/>
    </source>
</evidence>
<organism evidence="4 5">
    <name type="scientific">Mangrovihabitans endophyticus</name>
    <dbReference type="NCBI Taxonomy" id="1751298"/>
    <lineage>
        <taxon>Bacteria</taxon>
        <taxon>Bacillati</taxon>
        <taxon>Actinomycetota</taxon>
        <taxon>Actinomycetes</taxon>
        <taxon>Micromonosporales</taxon>
        <taxon>Micromonosporaceae</taxon>
        <taxon>Mangrovihabitans</taxon>
    </lineage>
</organism>
<feature type="repeat" description="WD" evidence="3">
    <location>
        <begin position="1846"/>
        <end position="1887"/>
    </location>
</feature>
<dbReference type="SUPFAM" id="SSF50998">
    <property type="entry name" value="Quinoprotein alcohol dehydrogenase-like"/>
    <property type="match status" value="1"/>
</dbReference>
<evidence type="ECO:0000256" key="3">
    <source>
        <dbReference type="PROSITE-ProRule" id="PRU00221"/>
    </source>
</evidence>
<sequence length="2060" mass="214208">MSDLATDTCLRRALSVVVSEFGDAPLGAELSLGTLPALPYARTRQEELVAELQRLGYDCTELADPDSADLGERVLGFLREPFPSAGVRVVHVLSHAHPAPVTRKLQVVGRDGGDARDATVERWVEEAAAGPVPTLFLLDLCGAGDVTVLDWDQRQPASDRRAWVIAASEPASPSYNGRFTAALTEVMARIAKGAMTDLDASVPSVPLASVAREVRLAVMRAVQRDGGRRQTVTGSRIGFAEELPDLPFFANTRFRSEADRALRGSVDPGVRPYLDAVDQLVDPVHFISRARGVVRSAPPEAVSCFTGRRAQLTALAGWMDAGDGLRVVTGSPGVGKSALLGILVCAAHPVLRNSSAWHTVAAVAPSRNDDLAAVHARQRTVEQIVASLGRQLGVVVSGSRPAAAVVAAVAGRPVQPVVVVDALDEAADPQTLLEQVLLPMVTTRRPDGRAAARLLIGARPWAQFRPLFDLAVASGALVDLDRLDAAEVRSDLVDYVGLLLTMDQRYADAAHAPVRAAIAAQVARALTADRPGTDPQRWGEFLVASLFVNHLAGEGPVIGTAAEVPGRLGPVPRTLPDVLELDLATRGTRWLRPALAAVAWARGDGMPLEAITACARVLHPGHEEPAAEAVAAALGEGRFYLRTSVDVDGTTLYRLFHQGLADHLRADATGRLGVASRDLDRAVFDRLLAQVPGDAGAPRWALAAPYLLRNLIGHAVDAGQADTLLTDVEFLVHAAPAEVAPRLRHVRTSPGRQAGAVYLKSFLRHSASDVDERRAVLAVDAVREGYPRMARDLCRPPDQTPPAWLPWWSTGQAATPTDSLTGHRGDVTHVRCLTHRQEHLAVTADVDGEIRVWDLVTAAERQTFTVRSAAVTALAVTSTPSAPLAVHGGADGMVLVTDLRTGATRPAHPVGVGRVTALAAVCAGQRCHAVALSATGVSLLAVPGADPGDHAGSAAAPVAVTGLTAAPTGVAAVVMDGRPVAVVATADGSVSLWDAVDGALLRRLDPELGPLTGLVAFATRTRTMAAAVGADDRVHTWDLASGAPLYVRPETTGMRQAVARVAGCGSRLVTVGKRGGSVVYDADTGRPLAEHWHAPWAAADLDGASVGGGRLRLAGAGGTAMAHVWTGLPGTDHAEVSPPVHRYGLAAVYGEAGEMHALGFGPDGAVWHVDPATGAGRAALADVAGPAVAVAAVRASDGRAIGAAAFADDSITVWDLRDGRTLGRLTGPGVGVAGLALVAAGPRTLLVTASMDGAARVCDPVTAEVVLAVDRLPGPPVALAACLHHGEDVVFAAGFENGAVTCWTVGRPAPVRVRAGGPAVTALALLPDGGRKGGTVQVVVGGPTGGVSRYPMAGKAPRSPVGGFSGPVAGVAVTRSSLSVSRMSVRVLVALRDGTLAERSVVGAAPVRRARILGGVARVARLGTVDGGVVLAYTLDGRLAVWPDMREHAVAYHRLPGARTTVPARVRAALMTDGRPMIAVTAAGGGLRVRDLAERRWFPVPRPEPPAVSAHCVDVDGPALVTVHRDGSASLWDLHASAAPRLRWPVGAGAPRDVAAGRVDGATVLAVAYRTVRLWEPATGRLLRELPAQPQDPAHVALGTAGGRPLLAAAAREGAVTVWDLRSGDVLRRLDAGRTVTGLTIGEAGGDCVVAVGCADGTVAWWESADENPRTYVAAGVLAVVRLRLTPLGAGAALVVRNTGGGCYLIDLDDRRHRCAGPASPGPLVDVDHLVVHGSRPAIVSLDLDGRVTHDYLDTDPPRSISARHDDRVLAVALAPDARTVISGGRDGQLRSWWPERGTTHRAQFPDWVTGVAVTRVDGLSVVLATCDDHAVRVFRGGVPATPDLLHGHRSWISGVACTPSGALAVTCGHDQTARVWDLRTLEQVHELRGHRFPPTAVACAELDTRPLAVTTGQDGVAVVWDLESGRARHTLTGHGGWLTTVACVASAGRVTAVTGGEHGSVCLWDLSSGAHLRCLAELDAPVTAVAAADIGGRPAFACAVGATVRAYFPDRDDRPVRIPLPQPVGGLAVGSTGRMVIAAGDELIMVDVTAPAGATERNA</sequence>
<feature type="repeat" description="WD" evidence="3">
    <location>
        <begin position="820"/>
        <end position="863"/>
    </location>
</feature>
<feature type="repeat" description="WD" evidence="3">
    <location>
        <begin position="1606"/>
        <end position="1629"/>
    </location>
</feature>
<name>A0A8J3C7B8_9ACTN</name>
<dbReference type="PROSITE" id="PS50294">
    <property type="entry name" value="WD_REPEATS_REGION"/>
    <property type="match status" value="2"/>
</dbReference>
<proteinExistence type="predicted"/>
<dbReference type="PROSITE" id="PS00678">
    <property type="entry name" value="WD_REPEATS_1"/>
    <property type="match status" value="2"/>
</dbReference>
<dbReference type="PROSITE" id="PS50082">
    <property type="entry name" value="WD_REPEATS_2"/>
    <property type="match status" value="4"/>
</dbReference>
<evidence type="ECO:0000256" key="2">
    <source>
        <dbReference type="ARBA" id="ARBA00022737"/>
    </source>
</evidence>